<dbReference type="Proteomes" id="UP000596192">
    <property type="component" value="Chromosome"/>
</dbReference>
<accession>A0AAQ0BZ44</accession>
<dbReference type="RefSeq" id="WP_198867116.1">
    <property type="nucleotide sequence ID" value="NZ_CP066310.1"/>
</dbReference>
<dbReference type="InterPro" id="IPR010359">
    <property type="entry name" value="IrrE_HExxH"/>
</dbReference>
<sequence length="274" mass="31286">MDDNNEFEDFFVSTSDCTPESLLGALQAYSEISKKLGSNDPLIFKDLLSGAAGSALFRRSGTAKETEIFLWLSQVQRYAEIVVSTGKVKKFNGLARETLKEISRLSLNVENLKEISSYLWQHGIVLIFLPQTAGMKTDGVFFKLQCGTPIVGMTLRYDRYDYFWFTLMHELSHISIHYDRLDDPHFDCLDDLGEDIIELEANQLAKETFISRSDWRSASVRRHRNEQDLFKDAQKLSIHPAILAGFVRHDLGNYSLFNTVIHETSVKRMISTDA</sequence>
<name>A0AAQ0BZ44_9GAMM</name>
<organism evidence="2 3">
    <name type="scientific">Azotobacter chroococcum</name>
    <dbReference type="NCBI Taxonomy" id="353"/>
    <lineage>
        <taxon>Bacteria</taxon>
        <taxon>Pseudomonadati</taxon>
        <taxon>Pseudomonadota</taxon>
        <taxon>Gammaproteobacteria</taxon>
        <taxon>Pseudomonadales</taxon>
        <taxon>Pseudomonadaceae</taxon>
        <taxon>Azotobacter</taxon>
    </lineage>
</organism>
<dbReference type="EMBL" id="CP066310">
    <property type="protein sequence ID" value="QQE89188.1"/>
    <property type="molecule type" value="Genomic_DNA"/>
</dbReference>
<reference evidence="2 3" key="1">
    <citation type="submission" date="2020-12" db="EMBL/GenBank/DDBJ databases">
        <title>Genomic Analysis and Response surface optimization of nitrogen-fixing conditions for A. chroococcum strain HR1, Isolation from rhizosphere soil.</title>
        <authorList>
            <person name="Li J."/>
            <person name="Yang H."/>
            <person name="Liu H."/>
            <person name="Wang C."/>
            <person name="Tian Y."/>
            <person name="Lu X.Y."/>
        </authorList>
    </citation>
    <scope>NUCLEOTIDE SEQUENCE [LARGE SCALE GENOMIC DNA]</scope>
    <source>
        <strain evidence="2 3">HR1</strain>
    </source>
</reference>
<evidence type="ECO:0000259" key="1">
    <source>
        <dbReference type="Pfam" id="PF06114"/>
    </source>
</evidence>
<proteinExistence type="predicted"/>
<gene>
    <name evidence="2" type="ORF">GKQ51_02125</name>
</gene>
<feature type="domain" description="IrrE N-terminal-like" evidence="1">
    <location>
        <begin position="121"/>
        <end position="228"/>
    </location>
</feature>
<evidence type="ECO:0000313" key="3">
    <source>
        <dbReference type="Proteomes" id="UP000596192"/>
    </source>
</evidence>
<protein>
    <submittedName>
        <fullName evidence="2">ImmA/IrrE family metallo-endopeptidase</fullName>
    </submittedName>
</protein>
<dbReference type="Pfam" id="PF06114">
    <property type="entry name" value="Peptidase_M78"/>
    <property type="match status" value="1"/>
</dbReference>
<dbReference type="AlphaFoldDB" id="A0AAQ0BZ44"/>
<evidence type="ECO:0000313" key="2">
    <source>
        <dbReference type="EMBL" id="QQE89188.1"/>
    </source>
</evidence>